<dbReference type="OrthoDB" id="47291at2759"/>
<dbReference type="AlphaFoldDB" id="B7FTD3"/>
<dbReference type="RefSeq" id="XP_002177822.1">
    <property type="nucleotide sequence ID" value="XM_002177786.1"/>
</dbReference>
<dbReference type="KEGG" id="pti:PHATRDRAFT_43759"/>
<protein>
    <recommendedName>
        <fullName evidence="6">PHD-type domain-containing protein</fullName>
    </recommendedName>
</protein>
<name>B7FTD3_PHATC</name>
<reference evidence="7 8" key="1">
    <citation type="journal article" date="2008" name="Nature">
        <title>The Phaeodactylum genome reveals the evolutionary history of diatom genomes.</title>
        <authorList>
            <person name="Bowler C."/>
            <person name="Allen A.E."/>
            <person name="Badger J.H."/>
            <person name="Grimwood J."/>
            <person name="Jabbari K."/>
            <person name="Kuo A."/>
            <person name="Maheswari U."/>
            <person name="Martens C."/>
            <person name="Maumus F."/>
            <person name="Otillar R.P."/>
            <person name="Rayko E."/>
            <person name="Salamov A."/>
            <person name="Vandepoele K."/>
            <person name="Beszteri B."/>
            <person name="Gruber A."/>
            <person name="Heijde M."/>
            <person name="Katinka M."/>
            <person name="Mock T."/>
            <person name="Valentin K."/>
            <person name="Verret F."/>
            <person name="Berges J.A."/>
            <person name="Brownlee C."/>
            <person name="Cadoret J.P."/>
            <person name="Chiovitti A."/>
            <person name="Choi C.J."/>
            <person name="Coesel S."/>
            <person name="De Martino A."/>
            <person name="Detter J.C."/>
            <person name="Durkin C."/>
            <person name="Falciatore A."/>
            <person name="Fournet J."/>
            <person name="Haruta M."/>
            <person name="Huysman M.J."/>
            <person name="Jenkins B.D."/>
            <person name="Jiroutova K."/>
            <person name="Jorgensen R.E."/>
            <person name="Joubert Y."/>
            <person name="Kaplan A."/>
            <person name="Kroger N."/>
            <person name="Kroth P.G."/>
            <person name="La Roche J."/>
            <person name="Lindquist E."/>
            <person name="Lommer M."/>
            <person name="Martin-Jezequel V."/>
            <person name="Lopez P.J."/>
            <person name="Lucas S."/>
            <person name="Mangogna M."/>
            <person name="McGinnis K."/>
            <person name="Medlin L.K."/>
            <person name="Montsant A."/>
            <person name="Oudot-Le Secq M.P."/>
            <person name="Napoli C."/>
            <person name="Obornik M."/>
            <person name="Parker M.S."/>
            <person name="Petit J.L."/>
            <person name="Porcel B.M."/>
            <person name="Poulsen N."/>
            <person name="Robison M."/>
            <person name="Rychlewski L."/>
            <person name="Rynearson T.A."/>
            <person name="Schmutz J."/>
            <person name="Shapiro H."/>
            <person name="Siaut M."/>
            <person name="Stanley M."/>
            <person name="Sussman M.R."/>
            <person name="Taylor A.R."/>
            <person name="Vardi A."/>
            <person name="von Dassow P."/>
            <person name="Vyverman W."/>
            <person name="Willis A."/>
            <person name="Wyrwicz L.S."/>
            <person name="Rokhsar D.S."/>
            <person name="Weissenbach J."/>
            <person name="Armbrust E.V."/>
            <person name="Green B.R."/>
            <person name="Van de Peer Y."/>
            <person name="Grigoriev I.V."/>
        </authorList>
    </citation>
    <scope>NUCLEOTIDE SEQUENCE [LARGE SCALE GENOMIC DNA]</scope>
    <source>
        <strain evidence="7 8">CCAP 1055/1</strain>
    </source>
</reference>
<dbReference type="SMART" id="SM00249">
    <property type="entry name" value="PHD"/>
    <property type="match status" value="1"/>
</dbReference>
<sequence length="462" mass="52520">MTEQSTGLGVSDAKEDQQDSTENSSIDDAFGMEIRRRLKLESFVASGLGKNKEKIGRVDTFWKVVWPKLEESGWRKENGTGHNLGGIKFFFPPFLKNFIVAKREDHYERIRDVLDRILGRHTQDETAAADAYEAEMKKVLKLLSKPEGRKRGPVKDDTTLTWSKGQAPKKQMLDLSWKEGGRNFPKKSSRIGREYQVEDTPNAGTWKAPENDDERQYEQVWDPVLAVAKGIDLADIVKDVPSNKKEKALIWLGAHEYEIAGFEEAVKNMECDNGSDWNPDMRRRFRDEIFRSRKDMDAVHGAMEIEMKTCLAYYLGTFRMSNDYRLLKTVCEEERQEGYSATEHGKDACAICGDGGSLLICDGCEGEYHMDCVQPSLAEIPEGHWECDDCVNEKFLAAREHLIRNSELFEKAQSESKDTTDPMDSEFIAYRPTDFALQSVSKMAMRISEALRNFSPPGTVAS</sequence>
<dbReference type="eggNOG" id="KOG0383">
    <property type="taxonomic scope" value="Eukaryota"/>
</dbReference>
<proteinExistence type="predicted"/>
<dbReference type="InterPro" id="IPR019787">
    <property type="entry name" value="Znf_PHD-finger"/>
</dbReference>
<dbReference type="GO" id="GO:0008270">
    <property type="term" value="F:zinc ion binding"/>
    <property type="evidence" value="ECO:0007669"/>
    <property type="project" value="UniProtKB-KW"/>
</dbReference>
<gene>
    <name evidence="7" type="ORF">PHATRDRAFT_43759</name>
</gene>
<keyword evidence="3" id="KW-0862">Zinc</keyword>
<feature type="domain" description="PHD-type" evidence="6">
    <location>
        <begin position="346"/>
        <end position="393"/>
    </location>
</feature>
<dbReference type="InterPro" id="IPR019786">
    <property type="entry name" value="Zinc_finger_PHD-type_CS"/>
</dbReference>
<evidence type="ECO:0000256" key="5">
    <source>
        <dbReference type="SAM" id="MobiDB-lite"/>
    </source>
</evidence>
<dbReference type="PROSITE" id="PS50016">
    <property type="entry name" value="ZF_PHD_2"/>
    <property type="match status" value="1"/>
</dbReference>
<dbReference type="HOGENOM" id="CLU_582013_0_0_1"/>
<dbReference type="PANTHER" id="PTHR24102">
    <property type="entry name" value="PHD FINGER PROTEIN"/>
    <property type="match status" value="1"/>
</dbReference>
<dbReference type="CDD" id="cd15539">
    <property type="entry name" value="PHD1_AIRE"/>
    <property type="match status" value="1"/>
</dbReference>
<dbReference type="EMBL" id="CM000606">
    <property type="protein sequence ID" value="EEC50636.1"/>
    <property type="molecule type" value="Genomic_DNA"/>
</dbReference>
<reference evidence="8" key="2">
    <citation type="submission" date="2008-08" db="EMBL/GenBank/DDBJ databases">
        <authorList>
            <consortium name="Diatom Consortium"/>
            <person name="Grigoriev I."/>
            <person name="Grimwood J."/>
            <person name="Kuo A."/>
            <person name="Otillar R.P."/>
            <person name="Salamov A."/>
            <person name="Detter J.C."/>
            <person name="Lindquist E."/>
            <person name="Shapiro H."/>
            <person name="Lucas S."/>
            <person name="Glavina del Rio T."/>
            <person name="Pitluck S."/>
            <person name="Rokhsar D."/>
            <person name="Bowler C."/>
        </authorList>
    </citation>
    <scope>GENOME REANNOTATION</scope>
    <source>
        <strain evidence="8">CCAP 1055/1</strain>
    </source>
</reference>
<evidence type="ECO:0000259" key="6">
    <source>
        <dbReference type="PROSITE" id="PS50016"/>
    </source>
</evidence>
<evidence type="ECO:0000256" key="1">
    <source>
        <dbReference type="ARBA" id="ARBA00022723"/>
    </source>
</evidence>
<evidence type="ECO:0000256" key="2">
    <source>
        <dbReference type="ARBA" id="ARBA00022771"/>
    </source>
</evidence>
<dbReference type="PANTHER" id="PTHR24102:SF28">
    <property type="entry name" value="PHD-TYPE DOMAIN-CONTAINING PROTEIN"/>
    <property type="match status" value="1"/>
</dbReference>
<dbReference type="InterPro" id="IPR013083">
    <property type="entry name" value="Znf_RING/FYVE/PHD"/>
</dbReference>
<dbReference type="InParanoid" id="B7FTD3"/>
<evidence type="ECO:0000256" key="3">
    <source>
        <dbReference type="ARBA" id="ARBA00022833"/>
    </source>
</evidence>
<dbReference type="InterPro" id="IPR001965">
    <property type="entry name" value="Znf_PHD"/>
</dbReference>
<dbReference type="STRING" id="556484.B7FTD3"/>
<dbReference type="Pfam" id="PF00628">
    <property type="entry name" value="PHD"/>
    <property type="match status" value="1"/>
</dbReference>
<evidence type="ECO:0000313" key="8">
    <source>
        <dbReference type="Proteomes" id="UP000000759"/>
    </source>
</evidence>
<dbReference type="PaxDb" id="2850-Phatr43759"/>
<keyword evidence="2 4" id="KW-0863">Zinc-finger</keyword>
<dbReference type="SUPFAM" id="SSF57903">
    <property type="entry name" value="FYVE/PHD zinc finger"/>
    <property type="match status" value="1"/>
</dbReference>
<dbReference type="GeneID" id="7197275"/>
<organism evidence="7 8">
    <name type="scientific">Phaeodactylum tricornutum (strain CCAP 1055/1)</name>
    <dbReference type="NCBI Taxonomy" id="556484"/>
    <lineage>
        <taxon>Eukaryota</taxon>
        <taxon>Sar</taxon>
        <taxon>Stramenopiles</taxon>
        <taxon>Ochrophyta</taxon>
        <taxon>Bacillariophyta</taxon>
        <taxon>Bacillariophyceae</taxon>
        <taxon>Bacillariophycidae</taxon>
        <taxon>Naviculales</taxon>
        <taxon>Phaeodactylaceae</taxon>
        <taxon>Phaeodactylum</taxon>
    </lineage>
</organism>
<evidence type="ECO:0000313" key="7">
    <source>
        <dbReference type="EMBL" id="EEC50636.1"/>
    </source>
</evidence>
<dbReference type="Proteomes" id="UP000000759">
    <property type="component" value="Chromosome 2"/>
</dbReference>
<accession>B7FTD3</accession>
<evidence type="ECO:0000256" key="4">
    <source>
        <dbReference type="PROSITE-ProRule" id="PRU00146"/>
    </source>
</evidence>
<feature type="region of interest" description="Disordered" evidence="5">
    <location>
        <begin position="1"/>
        <end position="26"/>
    </location>
</feature>
<keyword evidence="1" id="KW-0479">Metal-binding</keyword>
<dbReference type="Gene3D" id="3.30.40.10">
    <property type="entry name" value="Zinc/RING finger domain, C3HC4 (zinc finger)"/>
    <property type="match status" value="1"/>
</dbReference>
<dbReference type="PROSITE" id="PS01359">
    <property type="entry name" value="ZF_PHD_1"/>
    <property type="match status" value="1"/>
</dbReference>
<dbReference type="InterPro" id="IPR011011">
    <property type="entry name" value="Znf_FYVE_PHD"/>
</dbReference>
<keyword evidence="8" id="KW-1185">Reference proteome</keyword>